<reference evidence="4" key="1">
    <citation type="journal article" date="2020" name="Fungal Divers.">
        <title>Resolving the Mortierellaceae phylogeny through synthesis of multi-gene phylogenetics and phylogenomics.</title>
        <authorList>
            <person name="Vandepol N."/>
            <person name="Liber J."/>
            <person name="Desiro A."/>
            <person name="Na H."/>
            <person name="Kennedy M."/>
            <person name="Barry K."/>
            <person name="Grigoriev I.V."/>
            <person name="Miller A.N."/>
            <person name="O'Donnell K."/>
            <person name="Stajich J.E."/>
            <person name="Bonito G."/>
        </authorList>
    </citation>
    <scope>NUCLEOTIDE SEQUENCE</scope>
    <source>
        <strain evidence="4">CK1249</strain>
    </source>
</reference>
<sequence>MPKRGAKQGSRGGKPRGGGRGGHSNRGGGGGGGGGGRRGYDIDFYDDGQDDFISLTGRHQQYRQHSTEDEIYARIQRAKGGRGGGRSGDGYPSSSGSRGNRNGGAGGYRPPPPPPKQNSNGKNSKHVFWPHPDYNTNNGHSSNASPRGRSRNGGGPPVQVLFNRATDLSNPAIQDLDSDDDADEINSDDEDDSSDDMLDRGIDSEDESDEECLMQQFNWIEEEQDQAGSSMSKEPSQRSPIAQQQLQQQAALAAVPLLHGAMTQSEDFLQAMEAEGTTTTIADEIDRRSTPLSTQSDQILGGIHTQTDIVQLTEVAVDLTSTDIVMATPEEEEPLPWFIDTTPDVIVAPRIVEPTITLPPDLPPPANGKPKKKAHRSKRGGKNQREKQTNKQLVVGHDDDGLIFLENPSDEEDDDMLAMEDYLENTMNDDEDEDDGPHQYASLLGALKGLHAGGPGHFKDVGGINADDSDYEQQVSEDGSQDEEEEFDFELDYEDGIRKLDFSKVSTSMNDKRKNRKADDLLREELQDLMPLWRSGALGDGDGANRRFKSRAKGYDMYDSDNEFIASSMTGGKKQKKNKKEPHGGSFESLMDINRSIENFVKDRTSDNLQLPPMPKPLRRKVHLLCNHYNLKSQSVGSGKRRFPILIKTDRTKMPINPVNINKLLNQSEKELTMLSAQFQGTRKGGNGNNGGGGGGGGGKGKGKSFGGGGGSMAAPHGTIVGASASAISGENLGHRMLSKMGWSPGVGLGATGDGITQPIEAIVRAKRRGLGHE</sequence>
<feature type="compositionally biased region" description="Gly residues" evidence="1">
    <location>
        <begin position="10"/>
        <end position="37"/>
    </location>
</feature>
<dbReference type="InterPro" id="IPR036867">
    <property type="entry name" value="R3H_dom_sf"/>
</dbReference>
<comment type="caution">
    <text evidence="4">The sequence shown here is derived from an EMBL/GenBank/DDBJ whole genome shotgun (WGS) entry which is preliminary data.</text>
</comment>
<dbReference type="InterPro" id="IPR000467">
    <property type="entry name" value="G_patch_dom"/>
</dbReference>
<dbReference type="EMBL" id="JAAAHY010000285">
    <property type="protein sequence ID" value="KAF9965127.1"/>
    <property type="molecule type" value="Genomic_DNA"/>
</dbReference>
<feature type="compositionally biased region" description="Acidic residues" evidence="1">
    <location>
        <begin position="176"/>
        <end position="196"/>
    </location>
</feature>
<feature type="compositionally biased region" description="Polar residues" evidence="1">
    <location>
        <begin position="226"/>
        <end position="241"/>
    </location>
</feature>
<protein>
    <recommendedName>
        <fullName evidence="6">Protein SQS1</fullName>
    </recommendedName>
</protein>
<feature type="region of interest" description="Disordered" evidence="1">
    <location>
        <begin position="567"/>
        <end position="588"/>
    </location>
</feature>
<dbReference type="InterPro" id="IPR051189">
    <property type="entry name" value="Splicing_assoc_domain"/>
</dbReference>
<proteinExistence type="predicted"/>
<feature type="region of interest" description="Disordered" evidence="1">
    <location>
        <begin position="1"/>
        <end position="244"/>
    </location>
</feature>
<evidence type="ECO:0000313" key="4">
    <source>
        <dbReference type="EMBL" id="KAF9965127.1"/>
    </source>
</evidence>
<dbReference type="PROSITE" id="PS51061">
    <property type="entry name" value="R3H"/>
    <property type="match status" value="1"/>
</dbReference>
<dbReference type="OrthoDB" id="21470at2759"/>
<evidence type="ECO:0000313" key="5">
    <source>
        <dbReference type="Proteomes" id="UP000738359"/>
    </source>
</evidence>
<dbReference type="SMART" id="SM00443">
    <property type="entry name" value="G_patch"/>
    <property type="match status" value="1"/>
</dbReference>
<dbReference type="PANTHER" id="PTHR14195">
    <property type="entry name" value="G PATCH DOMAIN CONTAINING PROTEIN 2"/>
    <property type="match status" value="1"/>
</dbReference>
<gene>
    <name evidence="4" type="ORF">BGZ70_005376</name>
</gene>
<dbReference type="GO" id="GO:0003676">
    <property type="term" value="F:nucleic acid binding"/>
    <property type="evidence" value="ECO:0007669"/>
    <property type="project" value="UniProtKB-UniRule"/>
</dbReference>
<dbReference type="SUPFAM" id="SSF82708">
    <property type="entry name" value="R3H domain"/>
    <property type="match status" value="1"/>
</dbReference>
<evidence type="ECO:0008006" key="6">
    <source>
        <dbReference type="Google" id="ProtNLM"/>
    </source>
</evidence>
<evidence type="ECO:0000259" key="3">
    <source>
        <dbReference type="PROSITE" id="PS51061"/>
    </source>
</evidence>
<organism evidence="4 5">
    <name type="scientific">Mortierella alpina</name>
    <name type="common">Oleaginous fungus</name>
    <name type="synonym">Mortierella renispora</name>
    <dbReference type="NCBI Taxonomy" id="64518"/>
    <lineage>
        <taxon>Eukaryota</taxon>
        <taxon>Fungi</taxon>
        <taxon>Fungi incertae sedis</taxon>
        <taxon>Mucoromycota</taxon>
        <taxon>Mortierellomycotina</taxon>
        <taxon>Mortierellomycetes</taxon>
        <taxon>Mortierellales</taxon>
        <taxon>Mortierellaceae</taxon>
        <taxon>Mortierella</taxon>
    </lineage>
</organism>
<dbReference type="PROSITE" id="PS50174">
    <property type="entry name" value="G_PATCH"/>
    <property type="match status" value="1"/>
</dbReference>
<feature type="domain" description="G-patch" evidence="2">
    <location>
        <begin position="730"/>
        <end position="774"/>
    </location>
</feature>
<dbReference type="Pfam" id="PF01585">
    <property type="entry name" value="G-patch"/>
    <property type="match status" value="1"/>
</dbReference>
<dbReference type="Pfam" id="PF01424">
    <property type="entry name" value="R3H"/>
    <property type="match status" value="1"/>
</dbReference>
<feature type="region of interest" description="Disordered" evidence="1">
    <location>
        <begin position="355"/>
        <end position="415"/>
    </location>
</feature>
<feature type="region of interest" description="Disordered" evidence="1">
    <location>
        <begin position="680"/>
        <end position="711"/>
    </location>
</feature>
<feature type="region of interest" description="Disordered" evidence="1">
    <location>
        <begin position="458"/>
        <end position="486"/>
    </location>
</feature>
<name>A0A9P6J966_MORAP</name>
<dbReference type="CDD" id="cd02325">
    <property type="entry name" value="R3H"/>
    <property type="match status" value="1"/>
</dbReference>
<feature type="compositionally biased region" description="Gly residues" evidence="1">
    <location>
        <begin position="683"/>
        <end position="711"/>
    </location>
</feature>
<accession>A0A9P6J966</accession>
<feature type="compositionally biased region" description="Basic residues" evidence="1">
    <location>
        <begin position="369"/>
        <end position="382"/>
    </location>
</feature>
<dbReference type="Proteomes" id="UP000738359">
    <property type="component" value="Unassembled WGS sequence"/>
</dbReference>
<keyword evidence="5" id="KW-1185">Reference proteome</keyword>
<feature type="compositionally biased region" description="Low complexity" evidence="1">
    <location>
        <begin position="89"/>
        <end position="100"/>
    </location>
</feature>
<evidence type="ECO:0000256" key="1">
    <source>
        <dbReference type="SAM" id="MobiDB-lite"/>
    </source>
</evidence>
<dbReference type="SMART" id="SM00393">
    <property type="entry name" value="R3H"/>
    <property type="match status" value="1"/>
</dbReference>
<feature type="domain" description="R3H" evidence="3">
    <location>
        <begin position="587"/>
        <end position="650"/>
    </location>
</feature>
<evidence type="ECO:0000259" key="2">
    <source>
        <dbReference type="PROSITE" id="PS50174"/>
    </source>
</evidence>
<dbReference type="Gene3D" id="3.30.1370.50">
    <property type="entry name" value="R3H-like domain"/>
    <property type="match status" value="1"/>
</dbReference>
<dbReference type="InterPro" id="IPR001374">
    <property type="entry name" value="R3H_dom"/>
</dbReference>
<dbReference type="AlphaFoldDB" id="A0A9P6J966"/>